<dbReference type="Pfam" id="PF12796">
    <property type="entry name" value="Ank_2"/>
    <property type="match status" value="2"/>
</dbReference>
<evidence type="ECO:0000256" key="2">
    <source>
        <dbReference type="ARBA" id="ARBA00023043"/>
    </source>
</evidence>
<reference evidence="5 6" key="1">
    <citation type="journal article" date="2017" name="Nat. Ecol. Evol.">
        <title>Scallop genome provides insights into evolution of bilaterian karyotype and development.</title>
        <authorList>
            <person name="Wang S."/>
            <person name="Zhang J."/>
            <person name="Jiao W."/>
            <person name="Li J."/>
            <person name="Xun X."/>
            <person name="Sun Y."/>
            <person name="Guo X."/>
            <person name="Huan P."/>
            <person name="Dong B."/>
            <person name="Zhang L."/>
            <person name="Hu X."/>
            <person name="Sun X."/>
            <person name="Wang J."/>
            <person name="Zhao C."/>
            <person name="Wang Y."/>
            <person name="Wang D."/>
            <person name="Huang X."/>
            <person name="Wang R."/>
            <person name="Lv J."/>
            <person name="Li Y."/>
            <person name="Zhang Z."/>
            <person name="Liu B."/>
            <person name="Lu W."/>
            <person name="Hui Y."/>
            <person name="Liang J."/>
            <person name="Zhou Z."/>
            <person name="Hou R."/>
            <person name="Li X."/>
            <person name="Liu Y."/>
            <person name="Li H."/>
            <person name="Ning X."/>
            <person name="Lin Y."/>
            <person name="Zhao L."/>
            <person name="Xing Q."/>
            <person name="Dou J."/>
            <person name="Li Y."/>
            <person name="Mao J."/>
            <person name="Guo H."/>
            <person name="Dou H."/>
            <person name="Li T."/>
            <person name="Mu C."/>
            <person name="Jiang W."/>
            <person name="Fu Q."/>
            <person name="Fu X."/>
            <person name="Miao Y."/>
            <person name="Liu J."/>
            <person name="Yu Q."/>
            <person name="Li R."/>
            <person name="Liao H."/>
            <person name="Li X."/>
            <person name="Kong Y."/>
            <person name="Jiang Z."/>
            <person name="Chourrout D."/>
            <person name="Li R."/>
            <person name="Bao Z."/>
        </authorList>
    </citation>
    <scope>NUCLEOTIDE SEQUENCE [LARGE SCALE GENOMIC DNA]</scope>
    <source>
        <strain evidence="5 6">PY_sf001</strain>
    </source>
</reference>
<feature type="region of interest" description="Disordered" evidence="4">
    <location>
        <begin position="809"/>
        <end position="863"/>
    </location>
</feature>
<feature type="compositionally biased region" description="Pro residues" evidence="4">
    <location>
        <begin position="393"/>
        <end position="412"/>
    </location>
</feature>
<feature type="compositionally biased region" description="Basic and acidic residues" evidence="4">
    <location>
        <begin position="558"/>
        <end position="571"/>
    </location>
</feature>
<dbReference type="OrthoDB" id="10039052at2759"/>
<feature type="region of interest" description="Disordered" evidence="4">
    <location>
        <begin position="733"/>
        <end position="770"/>
    </location>
</feature>
<dbReference type="GO" id="GO:0005829">
    <property type="term" value="C:cytosol"/>
    <property type="evidence" value="ECO:0007669"/>
    <property type="project" value="TreeGrafter"/>
</dbReference>
<dbReference type="EMBL" id="NEDP02002474">
    <property type="protein sequence ID" value="OWF50734.1"/>
    <property type="molecule type" value="Genomic_DNA"/>
</dbReference>
<feature type="region of interest" description="Disordered" evidence="4">
    <location>
        <begin position="293"/>
        <end position="575"/>
    </location>
</feature>
<feature type="compositionally biased region" description="Basic and acidic residues" evidence="4">
    <location>
        <begin position="331"/>
        <end position="353"/>
    </location>
</feature>
<feature type="region of interest" description="Disordered" evidence="4">
    <location>
        <begin position="1090"/>
        <end position="1117"/>
    </location>
</feature>
<keyword evidence="1" id="KW-0677">Repeat</keyword>
<feature type="compositionally biased region" description="Basic and acidic residues" evidence="4">
    <location>
        <begin position="448"/>
        <end position="462"/>
    </location>
</feature>
<dbReference type="PROSITE" id="PS50088">
    <property type="entry name" value="ANK_REPEAT"/>
    <property type="match status" value="5"/>
</dbReference>
<feature type="repeat" description="ANK" evidence="3">
    <location>
        <begin position="130"/>
        <end position="162"/>
    </location>
</feature>
<name>A0A210QPR7_MIZYE</name>
<dbReference type="Gene3D" id="1.25.40.20">
    <property type="entry name" value="Ankyrin repeat-containing domain"/>
    <property type="match status" value="2"/>
</dbReference>
<feature type="repeat" description="ANK" evidence="3">
    <location>
        <begin position="228"/>
        <end position="260"/>
    </location>
</feature>
<feature type="repeat" description="ANK" evidence="3">
    <location>
        <begin position="96"/>
        <end position="129"/>
    </location>
</feature>
<protein>
    <submittedName>
        <fullName evidence="5">Ankyrin repeat and SAM domain-containing protein 1A</fullName>
    </submittedName>
</protein>
<dbReference type="PANTHER" id="PTHR24174:SF1">
    <property type="entry name" value="IP14385P"/>
    <property type="match status" value="1"/>
</dbReference>
<dbReference type="AlphaFoldDB" id="A0A210QPR7"/>
<feature type="compositionally biased region" description="Basic and acidic residues" evidence="4">
    <location>
        <begin position="477"/>
        <end position="489"/>
    </location>
</feature>
<dbReference type="PROSITE" id="PS50297">
    <property type="entry name" value="ANK_REP_REGION"/>
    <property type="match status" value="4"/>
</dbReference>
<dbReference type="SMART" id="SM00248">
    <property type="entry name" value="ANK"/>
    <property type="match status" value="7"/>
</dbReference>
<feature type="compositionally biased region" description="Basic and acidic residues" evidence="4">
    <location>
        <begin position="311"/>
        <end position="320"/>
    </location>
</feature>
<dbReference type="PANTHER" id="PTHR24174">
    <property type="entry name" value="ANKYRIN REPEAT AND STERILE ALPHA MOTIF DOMAIN-CONTAINING PROTEIN 1"/>
    <property type="match status" value="1"/>
</dbReference>
<dbReference type="Proteomes" id="UP000242188">
    <property type="component" value="Unassembled WGS sequence"/>
</dbReference>
<feature type="compositionally biased region" description="Acidic residues" evidence="4">
    <location>
        <begin position="299"/>
        <end position="310"/>
    </location>
</feature>
<proteinExistence type="predicted"/>
<feature type="repeat" description="ANK" evidence="3">
    <location>
        <begin position="63"/>
        <end position="95"/>
    </location>
</feature>
<dbReference type="SUPFAM" id="SSF48403">
    <property type="entry name" value="Ankyrin repeat"/>
    <property type="match status" value="1"/>
</dbReference>
<keyword evidence="2 3" id="KW-0040">ANK repeat</keyword>
<feature type="repeat" description="ANK" evidence="3">
    <location>
        <begin position="196"/>
        <end position="228"/>
    </location>
</feature>
<comment type="caution">
    <text evidence="5">The sequence shown here is derived from an EMBL/GenBank/DDBJ whole genome shotgun (WGS) entry which is preliminary data.</text>
</comment>
<evidence type="ECO:0000256" key="4">
    <source>
        <dbReference type="SAM" id="MobiDB-lite"/>
    </source>
</evidence>
<feature type="compositionally biased region" description="Basic and acidic residues" evidence="4">
    <location>
        <begin position="600"/>
        <end position="667"/>
    </location>
</feature>
<evidence type="ECO:0000313" key="6">
    <source>
        <dbReference type="Proteomes" id="UP000242188"/>
    </source>
</evidence>
<evidence type="ECO:0000256" key="3">
    <source>
        <dbReference type="PROSITE-ProRule" id="PRU00023"/>
    </source>
</evidence>
<dbReference type="InterPro" id="IPR036770">
    <property type="entry name" value="Ankyrin_rpt-contain_sf"/>
</dbReference>
<feature type="region of interest" description="Disordered" evidence="4">
    <location>
        <begin position="600"/>
        <end position="675"/>
    </location>
</feature>
<keyword evidence="6" id="KW-1185">Reference proteome</keyword>
<feature type="compositionally biased region" description="Low complexity" evidence="4">
    <location>
        <begin position="752"/>
        <end position="769"/>
    </location>
</feature>
<organism evidence="5 6">
    <name type="scientific">Mizuhopecten yessoensis</name>
    <name type="common">Japanese scallop</name>
    <name type="synonym">Patinopecten yessoensis</name>
    <dbReference type="NCBI Taxonomy" id="6573"/>
    <lineage>
        <taxon>Eukaryota</taxon>
        <taxon>Metazoa</taxon>
        <taxon>Spiralia</taxon>
        <taxon>Lophotrochozoa</taxon>
        <taxon>Mollusca</taxon>
        <taxon>Bivalvia</taxon>
        <taxon>Autobranchia</taxon>
        <taxon>Pteriomorphia</taxon>
        <taxon>Pectinida</taxon>
        <taxon>Pectinoidea</taxon>
        <taxon>Pectinidae</taxon>
        <taxon>Mizuhopecten</taxon>
    </lineage>
</organism>
<dbReference type="STRING" id="6573.A0A210QPR7"/>
<feature type="compositionally biased region" description="Polar residues" evidence="4">
    <location>
        <begin position="463"/>
        <end position="473"/>
    </location>
</feature>
<evidence type="ECO:0000256" key="1">
    <source>
        <dbReference type="ARBA" id="ARBA00022737"/>
    </source>
</evidence>
<evidence type="ECO:0000313" key="5">
    <source>
        <dbReference type="EMBL" id="OWF50734.1"/>
    </source>
</evidence>
<gene>
    <name evidence="5" type="ORF">KP79_PYT18150</name>
</gene>
<dbReference type="PRINTS" id="PR01415">
    <property type="entry name" value="ANKYRIN"/>
</dbReference>
<feature type="compositionally biased region" description="Polar residues" evidence="4">
    <location>
        <begin position="540"/>
        <end position="552"/>
    </location>
</feature>
<sequence length="1171" mass="129116">MAGLLRNIIGNKEQELLEAAKHGKEDVVEKLVYKNLKGRPTTSFVGISWPVRSATNVNCVDSNGYTPLHLAVLHGHKVTVERLLSAEALPSLQDNTGCTTLHLAAWKGYPEICKLVLANEGVPINIQDSNGDTALHYAAQYGYDSVVDVLIQHNADPSFRNLKQESALDLAAQYGHVEVVSLLVEKFPYLSQRLIPNRSPLHLAAACGHRKIVEILLDAGFDINTKTDNGTALHVAVMYFKPEIVSVLLERGTDLMGVDRNGHTAQDIAAQIGGSNSNVSLVIQQYIQKLQDLQKAMAEEEGPSPEEEEEHPSPEEERPSPRPRAQPRNSSPKEDLYSKPSKRDRSQDKKLEEPQNDTGYELVAPPIPPRSQSLLEEITKHLPSFASIVNDTPPAPFSPVPHQPFPIPPKSSPPERLKQMPPRQPSVPATWDDIPVLPPAAAKQRHNSGGDRKPVTRERRTSDGNTPYYNVSQIGGPKRDYMMSHDELPPPRACPGDSSSVHVSVGYLSASGENLSSSLKIPKKTPPQKPKRSKPPASCSPGSRRSPQGQQNRSPVPPRRDSPPLPDHEGPIMDYLPLKKPLDYMTMSDAKKELTEDYMRMSDAKNEPTEDYMKMSDAKKEPMEDYMKMSDAKKEPMEDYMKMTEVKKGPSKDRMKTSETCTEKEPTEDYMNVSDVSKTEDHIAVNRMGYMKMNEVKASEKTDYVRMSDVKEDENDTYKDMYKILNLNRDRVLSSKSNSSHNTETKQDANVSSSSSLSTSSDDLLSSDSGELYINRPSALDEDVFTSNQEHGDKVVHSIVTEKTVLDNIPDIPLPRRPTVKQTKTSKEEPPVLPVKIRSSQRQSSQKDPSSCPGKKRRSRYDNVQCEEAVVPIQTGGKGDDSSCDKSFCDKNKDSVVIEKTLDNIGESRLSEALLPDSKRLSNGVHHVVDQHSIKHLGEGKLAKPPSLEFEKKRLHREEIPLTPTGYPQPATPDFPPPSPNTAMQGIQEKMAGIDSKRSSRDMETITETVYLRDPSEKSSSAVNIPKVDNISGANDIPFADDALSITSSGGDLYVKKAAVDEGLPSGPSGDQADFHASPVVMRRSRNLHANIQPPEGAAEMRRSTGSASSSSQEDLMREDELGPLAVYLYDSDGGRVVRINLLGGIGMGTGLTKGEVFCSRCCGGFDMEVL</sequence>
<accession>A0A210QPR7</accession>
<dbReference type="InterPro" id="IPR033635">
    <property type="entry name" value="ANKS1/Caskin"/>
</dbReference>
<dbReference type="InterPro" id="IPR002110">
    <property type="entry name" value="Ankyrin_rpt"/>
</dbReference>